<dbReference type="Pfam" id="PF05947">
    <property type="entry name" value="T6SS_TssF"/>
    <property type="match status" value="1"/>
</dbReference>
<sequence>MSEKLIDLYERELAFVQQTAAEFARMHPAAASRLQLDTDTVDDPLVGRLMSGFAYLNARVQQKLSDDFPELTDAMLETLYPHYLRPIPSCAVVQFEPESDLDAIVRVDANTLLETESFQGQTCRFTSRYPVDICPFQAVSASLMPRPFIAPGCNEIQSANAVLKLSLKTQSPDLNFSEIKPGHLRFFLRGQPSHVYALYDLLLSKCVKLVVANGEADPHPTYLEPDSLQPVGLDPDQGLLPYPDTAFIGYRLLTEYFAFPEKFHFIDINGLEHALNDSYGDSLNLYFYLSENHDELEKQLTPGMFVLGCTPVVNLFPQTADPIPLTHAQYNYHVVPDARRSDGLEIYSIDSVTATDGSGKSTSYRPFYGIQHSQHHARQTAFWFSRRREVIEGEHRNEQASEVDICLVDLEFNPHKISDQTLDIQLTCCNRNLPKKLPSGNAQPYLEIVDGDAPARRISCVVSPTATLRPPRRERGYWRLISHLNLNHLSLSANGGCEALKEIFRLYDFRDSASTRNLIESLQKVSTRPITAPIQIDHSVVLCRGTEVKIELDPMMLTGTSPLLFASVIERFLGLYCSLNSFTRLIATISGRDGELKRWPPRAGDKALL</sequence>
<dbReference type="PIRSF" id="PIRSF028304">
    <property type="entry name" value="UCP028304"/>
    <property type="match status" value="1"/>
</dbReference>
<dbReference type="EMBL" id="CP014864">
    <property type="protein sequence ID" value="AMX01392.1"/>
    <property type="molecule type" value="Genomic_DNA"/>
</dbReference>
<accession>A0A143HJE2</accession>
<dbReference type="PANTHER" id="PTHR35370">
    <property type="entry name" value="CYTOPLASMIC PROTEIN-RELATED-RELATED"/>
    <property type="match status" value="1"/>
</dbReference>
<evidence type="ECO:0000313" key="1">
    <source>
        <dbReference type="EMBL" id="AMX01392.1"/>
    </source>
</evidence>
<keyword evidence="2" id="KW-1185">Reference proteome</keyword>
<proteinExistence type="predicted"/>
<protein>
    <submittedName>
        <fullName evidence="1">Type VI secretion protein</fullName>
    </submittedName>
</protein>
<dbReference type="GeneID" id="76606678"/>
<dbReference type="STRING" id="252514.A3224_01280"/>
<dbReference type="OrthoDB" id="9763676at2"/>
<organism evidence="1 2">
    <name type="scientific">Microbulbifer thermotolerans</name>
    <dbReference type="NCBI Taxonomy" id="252514"/>
    <lineage>
        <taxon>Bacteria</taxon>
        <taxon>Pseudomonadati</taxon>
        <taxon>Pseudomonadota</taxon>
        <taxon>Gammaproteobacteria</taxon>
        <taxon>Cellvibrionales</taxon>
        <taxon>Microbulbiferaceae</taxon>
        <taxon>Microbulbifer</taxon>
    </lineage>
</organism>
<dbReference type="NCBIfam" id="TIGR03359">
    <property type="entry name" value="VI_chp_6"/>
    <property type="match status" value="1"/>
</dbReference>
<gene>
    <name evidence="1" type="ORF">A3224_01280</name>
</gene>
<dbReference type="Proteomes" id="UP000076077">
    <property type="component" value="Chromosome"/>
</dbReference>
<name>A0A143HJE2_MICTH</name>
<dbReference type="KEGG" id="mthd:A3224_01280"/>
<reference evidence="2" key="1">
    <citation type="submission" date="2016-03" db="EMBL/GenBank/DDBJ databases">
        <authorList>
            <person name="Lee Y.-S."/>
            <person name="Choi Y.-L."/>
        </authorList>
    </citation>
    <scope>NUCLEOTIDE SEQUENCE [LARGE SCALE GENOMIC DNA]</scope>
    <source>
        <strain evidence="2">DAU221</strain>
    </source>
</reference>
<dbReference type="RefSeq" id="WP_067150437.1">
    <property type="nucleotide sequence ID" value="NZ_CP014864.1"/>
</dbReference>
<dbReference type="InterPro" id="IPR010272">
    <property type="entry name" value="T6SS_TssF"/>
</dbReference>
<dbReference type="PANTHER" id="PTHR35370:SF1">
    <property type="entry name" value="TYPE VI SECRETION SYSTEM COMPONENT TSSF1"/>
    <property type="match status" value="1"/>
</dbReference>
<dbReference type="AlphaFoldDB" id="A0A143HJE2"/>
<evidence type="ECO:0000313" key="2">
    <source>
        <dbReference type="Proteomes" id="UP000076077"/>
    </source>
</evidence>